<sequence>MTAVPSAANHAFAASLSAIDWTQPWFQPFAAAGAGLAAVVADGASLHACLNQLAAGSGLRNGRGLPLKFIAQEELPAGTAYEANIHATGAVPTRDNLHDFFNALIWLHFPQAKARLNAIQAEVIGRTGVQAGRGGVRDAATLFDENAILFLSADASLEAALREFAWQELFVRRRQDWGRQCTVVPFGHALLEKLVNPYKSVTAHAWPLALPPVSAARPAMLDDAVAASLQAAADAGRLRGGRSFAPLPVMGIPGWSDANADAAFYADVTVFRLGRRQESEA</sequence>
<dbReference type="Proteomes" id="UP000727654">
    <property type="component" value="Unassembled WGS sequence"/>
</dbReference>
<gene>
    <name evidence="1" type="ORF">LMG23992_05012</name>
</gene>
<dbReference type="EMBL" id="CAJZAI010000020">
    <property type="protein sequence ID" value="CAG9183524.1"/>
    <property type="molecule type" value="Genomic_DNA"/>
</dbReference>
<dbReference type="RefSeq" id="WP_224082462.1">
    <property type="nucleotide sequence ID" value="NZ_CAJZAI010000020.1"/>
</dbReference>
<proteinExistence type="predicted"/>
<name>A0ABN7ZHF2_9BURK</name>
<dbReference type="Pfam" id="PF11227">
    <property type="entry name" value="DUF3025"/>
    <property type="match status" value="1"/>
</dbReference>
<protein>
    <recommendedName>
        <fullName evidence="3">DUF3025 domain-containing protein</fullName>
    </recommendedName>
</protein>
<reference evidence="1 2" key="1">
    <citation type="submission" date="2021-08" db="EMBL/GenBank/DDBJ databases">
        <authorList>
            <person name="Peeters C."/>
        </authorList>
    </citation>
    <scope>NUCLEOTIDE SEQUENCE [LARGE SCALE GENOMIC DNA]</scope>
    <source>
        <strain evidence="1 2">LMG 23992</strain>
    </source>
</reference>
<evidence type="ECO:0000313" key="2">
    <source>
        <dbReference type="Proteomes" id="UP000727654"/>
    </source>
</evidence>
<organism evidence="1 2">
    <name type="scientific">Cupriavidus laharis</name>
    <dbReference type="NCBI Taxonomy" id="151654"/>
    <lineage>
        <taxon>Bacteria</taxon>
        <taxon>Pseudomonadati</taxon>
        <taxon>Pseudomonadota</taxon>
        <taxon>Betaproteobacteria</taxon>
        <taxon>Burkholderiales</taxon>
        <taxon>Burkholderiaceae</taxon>
        <taxon>Cupriavidus</taxon>
    </lineage>
</organism>
<comment type="caution">
    <text evidence="1">The sequence shown here is derived from an EMBL/GenBank/DDBJ whole genome shotgun (WGS) entry which is preliminary data.</text>
</comment>
<dbReference type="InterPro" id="IPR021390">
    <property type="entry name" value="DUF3025"/>
</dbReference>
<keyword evidence="2" id="KW-1185">Reference proteome</keyword>
<accession>A0ABN7ZHF2</accession>
<evidence type="ECO:0008006" key="3">
    <source>
        <dbReference type="Google" id="ProtNLM"/>
    </source>
</evidence>
<evidence type="ECO:0000313" key="1">
    <source>
        <dbReference type="EMBL" id="CAG9183524.1"/>
    </source>
</evidence>